<evidence type="ECO:0000256" key="3">
    <source>
        <dbReference type="ARBA" id="ARBA00022448"/>
    </source>
</evidence>
<evidence type="ECO:0000313" key="8">
    <source>
        <dbReference type="EMBL" id="SHE93181.1"/>
    </source>
</evidence>
<keyword evidence="9" id="KW-1185">Reference proteome</keyword>
<dbReference type="PROSITE" id="PS51257">
    <property type="entry name" value="PROKAR_LIPOPROTEIN"/>
    <property type="match status" value="1"/>
</dbReference>
<dbReference type="PIRSF" id="PIRSF002741">
    <property type="entry name" value="MppA"/>
    <property type="match status" value="1"/>
</dbReference>
<feature type="chain" id="PRO_5039200678" evidence="6">
    <location>
        <begin position="22"/>
        <end position="543"/>
    </location>
</feature>
<evidence type="ECO:0000256" key="6">
    <source>
        <dbReference type="SAM" id="SignalP"/>
    </source>
</evidence>
<dbReference type="GO" id="GO:0015833">
    <property type="term" value="P:peptide transport"/>
    <property type="evidence" value="ECO:0007669"/>
    <property type="project" value="UniProtKB-KW"/>
</dbReference>
<dbReference type="GO" id="GO:0030288">
    <property type="term" value="C:outer membrane-bounded periplasmic space"/>
    <property type="evidence" value="ECO:0007669"/>
    <property type="project" value="UniProtKB-ARBA"/>
</dbReference>
<dbReference type="OrthoDB" id="9801912at2"/>
<dbReference type="PANTHER" id="PTHR30290">
    <property type="entry name" value="PERIPLASMIC BINDING COMPONENT OF ABC TRANSPORTER"/>
    <property type="match status" value="1"/>
</dbReference>
<dbReference type="RefSeq" id="WP_073154645.1">
    <property type="nucleotide sequence ID" value="NZ_FQVL01000005.1"/>
</dbReference>
<dbReference type="InterPro" id="IPR030678">
    <property type="entry name" value="Peptide/Ni-bd"/>
</dbReference>
<dbReference type="SUPFAM" id="SSF53850">
    <property type="entry name" value="Periplasmic binding protein-like II"/>
    <property type="match status" value="1"/>
</dbReference>
<comment type="similarity">
    <text evidence="2">Belongs to the bacterial solute-binding protein 5 family.</text>
</comment>
<dbReference type="CDD" id="cd08504">
    <property type="entry name" value="PBP2_OppA"/>
    <property type="match status" value="1"/>
</dbReference>
<dbReference type="AlphaFoldDB" id="A0A1M4XIF9"/>
<dbReference type="FunFam" id="3.90.76.10:FF:000001">
    <property type="entry name" value="Oligopeptide ABC transporter substrate-binding protein"/>
    <property type="match status" value="1"/>
</dbReference>
<dbReference type="InterPro" id="IPR039424">
    <property type="entry name" value="SBP_5"/>
</dbReference>
<dbReference type="GO" id="GO:1904680">
    <property type="term" value="F:peptide transmembrane transporter activity"/>
    <property type="evidence" value="ECO:0007669"/>
    <property type="project" value="TreeGrafter"/>
</dbReference>
<dbReference type="Gene3D" id="3.40.190.10">
    <property type="entry name" value="Periplasmic binding protein-like II"/>
    <property type="match status" value="1"/>
</dbReference>
<feature type="signal peptide" evidence="6">
    <location>
        <begin position="1"/>
        <end position="21"/>
    </location>
</feature>
<reference evidence="8 9" key="1">
    <citation type="submission" date="2016-11" db="EMBL/GenBank/DDBJ databases">
        <authorList>
            <person name="Jaros S."/>
            <person name="Januszkiewicz K."/>
            <person name="Wedrychowicz H."/>
        </authorList>
    </citation>
    <scope>NUCLEOTIDE SEQUENCE [LARGE SCALE GENOMIC DNA]</scope>
    <source>
        <strain evidence="8 9">DSM 44666</strain>
    </source>
</reference>
<dbReference type="Gene3D" id="3.90.76.10">
    <property type="entry name" value="Dipeptide-binding Protein, Domain 1"/>
    <property type="match status" value="1"/>
</dbReference>
<dbReference type="PANTHER" id="PTHR30290:SF10">
    <property type="entry name" value="PERIPLASMIC OLIGOPEPTIDE-BINDING PROTEIN-RELATED"/>
    <property type="match status" value="1"/>
</dbReference>
<name>A0A1M4XIF9_9BACL</name>
<evidence type="ECO:0000313" key="9">
    <source>
        <dbReference type="Proteomes" id="UP000184476"/>
    </source>
</evidence>
<dbReference type="GO" id="GO:0043190">
    <property type="term" value="C:ATP-binding cassette (ABC) transporter complex"/>
    <property type="evidence" value="ECO:0007669"/>
    <property type="project" value="InterPro"/>
</dbReference>
<dbReference type="InterPro" id="IPR000914">
    <property type="entry name" value="SBP_5_dom"/>
</dbReference>
<keyword evidence="5" id="KW-0571">Peptide transport</keyword>
<dbReference type="FunFam" id="3.10.105.10:FF:000001">
    <property type="entry name" value="Oligopeptide ABC transporter, oligopeptide-binding protein"/>
    <property type="match status" value="1"/>
</dbReference>
<evidence type="ECO:0000256" key="5">
    <source>
        <dbReference type="ARBA" id="ARBA00022856"/>
    </source>
</evidence>
<dbReference type="Gene3D" id="3.10.105.10">
    <property type="entry name" value="Dipeptide-binding Protein, Domain 3"/>
    <property type="match status" value="1"/>
</dbReference>
<organism evidence="8 9">
    <name type="scientific">Seinonella peptonophila</name>
    <dbReference type="NCBI Taxonomy" id="112248"/>
    <lineage>
        <taxon>Bacteria</taxon>
        <taxon>Bacillati</taxon>
        <taxon>Bacillota</taxon>
        <taxon>Bacilli</taxon>
        <taxon>Bacillales</taxon>
        <taxon>Thermoactinomycetaceae</taxon>
        <taxon>Seinonella</taxon>
    </lineage>
</organism>
<protein>
    <submittedName>
        <fullName evidence="8">Oligopeptide transport system substrate-binding protein</fullName>
    </submittedName>
</protein>
<evidence type="ECO:0000256" key="2">
    <source>
        <dbReference type="ARBA" id="ARBA00005695"/>
    </source>
</evidence>
<keyword evidence="3" id="KW-0813">Transport</keyword>
<proteinExistence type="inferred from homology"/>
<keyword evidence="4 6" id="KW-0732">Signal</keyword>
<dbReference type="EMBL" id="FQVL01000005">
    <property type="protein sequence ID" value="SHE93181.1"/>
    <property type="molecule type" value="Genomic_DNA"/>
</dbReference>
<feature type="domain" description="Solute-binding protein family 5" evidence="7">
    <location>
        <begin position="81"/>
        <end position="461"/>
    </location>
</feature>
<evidence type="ECO:0000256" key="1">
    <source>
        <dbReference type="ARBA" id="ARBA00004196"/>
    </source>
</evidence>
<dbReference type="Pfam" id="PF00496">
    <property type="entry name" value="SBP_bac_5"/>
    <property type="match status" value="1"/>
</dbReference>
<evidence type="ECO:0000259" key="7">
    <source>
        <dbReference type="Pfam" id="PF00496"/>
    </source>
</evidence>
<comment type="subcellular location">
    <subcellularLocation>
        <location evidence="1">Cell envelope</location>
    </subcellularLocation>
</comment>
<dbReference type="Proteomes" id="UP000184476">
    <property type="component" value="Unassembled WGS sequence"/>
</dbReference>
<evidence type="ECO:0000256" key="4">
    <source>
        <dbReference type="ARBA" id="ARBA00022729"/>
    </source>
</evidence>
<dbReference type="STRING" id="112248.SAMN05444392_10516"/>
<keyword evidence="5" id="KW-0653">Protein transport</keyword>
<accession>A0A1M4XIF9</accession>
<sequence length="543" mass="62082">MNKKRLLSVLAFVLICALLLASCGFEGNAIKPAGGDNRTFVLAESAEPPNLDVSKSTDEVSSRILNNTMEGLLRQDRNGRPQPAIAAQLPQVSKDKRTYTFTLRNARWSDGKPVRAQDFVFSWLRTLNAKTKSEYAFILFPIQNAEEYNAGKVSASQVGVKALDDSHLQVKLKFPTPYFMELCSFTTFMPQREDIVNQYGSEYALEANRLIFNGPFTLSNWEHEASFTLKKNSFYWDQRKVRLDRVEGKIIKDVASTVNLYSANRLDFTEINPEFAAIFEGKSDRTVIKEMASWYIEMNQTKAFFKNLNIRKSINYGIDKRSLTKRVLKNDSVPAGGLMPTHMKGDEKHKFRELSPDTVLYDPAKAKQLYAAGLKELGLKRQPDRLEIVGDDADSSKKQMEYIKEQLRKNLGLQVEVTAIPFKQRLQRGKRQQFDLLISGWNADYNDPMTFSDLFLSGGSYNRGKWSNPTYDQLVRKSMTNPNDQERLADLMKAEKILIQDAAIVPLYYRSRLGIKKPFVKGIYWISTGSSYVLKETYLDWKK</sequence>
<gene>
    <name evidence="8" type="ORF">SAMN05444392_10516</name>
</gene>